<reference evidence="1" key="1">
    <citation type="submission" date="2014-09" db="EMBL/GenBank/DDBJ databases">
        <authorList>
            <person name="Magalhaes I.L.F."/>
            <person name="Oliveira U."/>
            <person name="Santos F.R."/>
            <person name="Vidigal T.H.D.A."/>
            <person name="Brescovit A.D."/>
            <person name="Santos A.J."/>
        </authorList>
    </citation>
    <scope>NUCLEOTIDE SEQUENCE</scope>
    <source>
        <tissue evidence="1">Shoot tissue taken approximately 20 cm above the soil surface</tissue>
    </source>
</reference>
<dbReference type="AlphaFoldDB" id="A0A0A9A9H3"/>
<proteinExistence type="predicted"/>
<sequence length="25" mass="2974">MPQILLVECLLHIQIAHKRYMLPNV</sequence>
<dbReference type="EMBL" id="GBRH01250154">
    <property type="protein sequence ID" value="JAD47741.1"/>
    <property type="molecule type" value="Transcribed_RNA"/>
</dbReference>
<reference evidence="1" key="2">
    <citation type="journal article" date="2015" name="Data Brief">
        <title>Shoot transcriptome of the giant reed, Arundo donax.</title>
        <authorList>
            <person name="Barrero R.A."/>
            <person name="Guerrero F.D."/>
            <person name="Moolhuijzen P."/>
            <person name="Goolsby J.A."/>
            <person name="Tidwell J."/>
            <person name="Bellgard S.E."/>
            <person name="Bellgard M.I."/>
        </authorList>
    </citation>
    <scope>NUCLEOTIDE SEQUENCE</scope>
    <source>
        <tissue evidence="1">Shoot tissue taken approximately 20 cm above the soil surface</tissue>
    </source>
</reference>
<evidence type="ECO:0000313" key="1">
    <source>
        <dbReference type="EMBL" id="JAD47741.1"/>
    </source>
</evidence>
<accession>A0A0A9A9H3</accession>
<protein>
    <submittedName>
        <fullName evidence="1">Uncharacterized protein</fullName>
    </submittedName>
</protein>
<organism evidence="1">
    <name type="scientific">Arundo donax</name>
    <name type="common">Giant reed</name>
    <name type="synonym">Donax arundinaceus</name>
    <dbReference type="NCBI Taxonomy" id="35708"/>
    <lineage>
        <taxon>Eukaryota</taxon>
        <taxon>Viridiplantae</taxon>
        <taxon>Streptophyta</taxon>
        <taxon>Embryophyta</taxon>
        <taxon>Tracheophyta</taxon>
        <taxon>Spermatophyta</taxon>
        <taxon>Magnoliopsida</taxon>
        <taxon>Liliopsida</taxon>
        <taxon>Poales</taxon>
        <taxon>Poaceae</taxon>
        <taxon>PACMAD clade</taxon>
        <taxon>Arundinoideae</taxon>
        <taxon>Arundineae</taxon>
        <taxon>Arundo</taxon>
    </lineage>
</organism>
<name>A0A0A9A9H3_ARUDO</name>